<evidence type="ECO:0000256" key="5">
    <source>
        <dbReference type="SAM" id="Phobius"/>
    </source>
</evidence>
<evidence type="ECO:0000256" key="4">
    <source>
        <dbReference type="ARBA" id="ARBA00023136"/>
    </source>
</evidence>
<reference evidence="6" key="1">
    <citation type="submission" date="2013-08" db="EMBL/GenBank/DDBJ databases">
        <authorList>
            <person name="Mendez C."/>
            <person name="Richter M."/>
            <person name="Ferrer M."/>
            <person name="Sanchez J."/>
        </authorList>
    </citation>
    <scope>NUCLEOTIDE SEQUENCE</scope>
</reference>
<keyword evidence="3 5" id="KW-1133">Transmembrane helix</keyword>
<comment type="caution">
    <text evidence="6">The sequence shown here is derived from an EMBL/GenBank/DDBJ whole genome shotgun (WGS) entry which is preliminary data.</text>
</comment>
<evidence type="ECO:0000256" key="2">
    <source>
        <dbReference type="ARBA" id="ARBA00022692"/>
    </source>
</evidence>
<feature type="transmembrane region" description="Helical" evidence="5">
    <location>
        <begin position="29"/>
        <end position="47"/>
    </location>
</feature>
<dbReference type="GO" id="GO:0016020">
    <property type="term" value="C:membrane"/>
    <property type="evidence" value="ECO:0007669"/>
    <property type="project" value="UniProtKB-SubCell"/>
</dbReference>
<protein>
    <submittedName>
        <fullName evidence="6">Membrane protein containing DUF1634</fullName>
    </submittedName>
</protein>
<reference evidence="6" key="2">
    <citation type="journal article" date="2014" name="ISME J.">
        <title>Microbial stratification in low pH oxic and suboxic macroscopic growths along an acid mine drainage.</title>
        <authorList>
            <person name="Mendez-Garcia C."/>
            <person name="Mesa V."/>
            <person name="Sprenger R.R."/>
            <person name="Richter M."/>
            <person name="Diez M.S."/>
            <person name="Solano J."/>
            <person name="Bargiela R."/>
            <person name="Golyshina O.V."/>
            <person name="Manteca A."/>
            <person name="Ramos J.L."/>
            <person name="Gallego J.R."/>
            <person name="Llorente I."/>
            <person name="Martins Dos Santos V.A."/>
            <person name="Jensen O.N."/>
            <person name="Pelaez A.I."/>
            <person name="Sanchez J."/>
            <person name="Ferrer M."/>
        </authorList>
    </citation>
    <scope>NUCLEOTIDE SEQUENCE</scope>
</reference>
<dbReference type="AlphaFoldDB" id="T1BUM0"/>
<comment type="subcellular location">
    <subcellularLocation>
        <location evidence="1">Membrane</location>
        <topology evidence="1">Multi-pass membrane protein</topology>
    </subcellularLocation>
</comment>
<evidence type="ECO:0000313" key="6">
    <source>
        <dbReference type="EMBL" id="EQD72283.1"/>
    </source>
</evidence>
<proteinExistence type="predicted"/>
<evidence type="ECO:0000256" key="1">
    <source>
        <dbReference type="ARBA" id="ARBA00004141"/>
    </source>
</evidence>
<evidence type="ECO:0000256" key="3">
    <source>
        <dbReference type="ARBA" id="ARBA00022989"/>
    </source>
</evidence>
<feature type="transmembrane region" description="Helical" evidence="5">
    <location>
        <begin position="144"/>
        <end position="163"/>
    </location>
</feature>
<accession>T1BUM0</accession>
<dbReference type="Pfam" id="PF01925">
    <property type="entry name" value="TauE"/>
    <property type="match status" value="1"/>
</dbReference>
<feature type="transmembrane region" description="Helical" evidence="5">
    <location>
        <begin position="175"/>
        <end position="198"/>
    </location>
</feature>
<keyword evidence="4 5" id="KW-0472">Membrane</keyword>
<feature type="transmembrane region" description="Helical" evidence="5">
    <location>
        <begin position="54"/>
        <end position="73"/>
    </location>
</feature>
<dbReference type="InterPro" id="IPR002781">
    <property type="entry name" value="TM_pro_TauE-like"/>
</dbReference>
<feature type="transmembrane region" description="Helical" evidence="5">
    <location>
        <begin position="118"/>
        <end position="138"/>
    </location>
</feature>
<keyword evidence="2 5" id="KW-0812">Transmembrane</keyword>
<name>T1BUM0_9ZZZZ</name>
<gene>
    <name evidence="6" type="ORF">B1B_03851</name>
</gene>
<dbReference type="EMBL" id="AUZY01002389">
    <property type="protein sequence ID" value="EQD72283.1"/>
    <property type="molecule type" value="Genomic_DNA"/>
</dbReference>
<sequence>MFGIGSGVLKVLALDGALRVPFKVATVTSNFMIGVTACAGAGTLLAAGYVNPVLTAPVGIGSTVGAIVGSHILPGARTLWLRVLFFVVVRGLAIALSILFGALIAFGVENPAADSSSVIAINPIANYLSLGGLASGLWAGAPEAYLTLGTLTLLVVPIARVRAGFYFFHRNGEILVARITLTVFVLLVLGLVVIGPLIR</sequence>
<feature type="transmembrane region" description="Helical" evidence="5">
    <location>
        <begin position="79"/>
        <end position="106"/>
    </location>
</feature>
<organism evidence="6">
    <name type="scientific">mine drainage metagenome</name>
    <dbReference type="NCBI Taxonomy" id="410659"/>
    <lineage>
        <taxon>unclassified sequences</taxon>
        <taxon>metagenomes</taxon>
        <taxon>ecological metagenomes</taxon>
    </lineage>
</organism>